<reference evidence="2" key="1">
    <citation type="submission" date="2023-07" db="EMBL/GenBank/DDBJ databases">
        <title>Whole genome shotgun sequence of Streptomyces achromogenes subsp. rubradiris NBRC 14000.</title>
        <authorList>
            <person name="Komaki H."/>
            <person name="Tamura T."/>
        </authorList>
    </citation>
    <scope>NUCLEOTIDE SEQUENCE [LARGE SCALE GENOMIC DNA]</scope>
    <source>
        <strain evidence="2">NBRC 14000</strain>
    </source>
</reference>
<comment type="caution">
    <text evidence="1">The sequence shown here is derived from an EMBL/GenBank/DDBJ whole genome shotgun (WGS) entry which is preliminary data.</text>
</comment>
<dbReference type="RefSeq" id="WP_189995698.1">
    <property type="nucleotide sequence ID" value="NZ_BNCB01000008.1"/>
</dbReference>
<name>A0ABQ3RP54_STRRR</name>
<organism evidence="1 2">
    <name type="scientific">Streptomyces rubradiris</name>
    <name type="common">Streptomyces achromogenes subsp. rubradiris</name>
    <dbReference type="NCBI Taxonomy" id="285531"/>
    <lineage>
        <taxon>Bacteria</taxon>
        <taxon>Bacillati</taxon>
        <taxon>Actinomycetota</taxon>
        <taxon>Actinomycetes</taxon>
        <taxon>Kitasatosporales</taxon>
        <taxon>Streptomycetaceae</taxon>
        <taxon>Streptomyces</taxon>
    </lineage>
</organism>
<dbReference type="Gene3D" id="3.40.120.10">
    <property type="entry name" value="Alpha-D-Glucose-1,6-Bisphosphate, subunit A, domain 3"/>
    <property type="match status" value="1"/>
</dbReference>
<dbReference type="EMBL" id="BNEA01000015">
    <property type="protein sequence ID" value="GHI57557.1"/>
    <property type="molecule type" value="Genomic_DNA"/>
</dbReference>
<keyword evidence="2" id="KW-1185">Reference proteome</keyword>
<sequence length="165" mass="18069">MLQPIDTDRIIRDSRVSGSYPEEIHQGVAWWVAACFVVVSGAGQMAVAHDDHPVTDGFHRRFCLGAINAGHWRCQVCTLGVADEAQLLYAMQELGCVPGALLTTAESGTRPTVTIRLYDTQGRPVAEDTGLAMVREMIARDRVPLPVNEQAKGRITSRRDLLEGL</sequence>
<protein>
    <submittedName>
        <fullName evidence="1">Uncharacterized protein</fullName>
    </submittedName>
</protein>
<evidence type="ECO:0000313" key="1">
    <source>
        <dbReference type="EMBL" id="GHI57557.1"/>
    </source>
</evidence>
<evidence type="ECO:0000313" key="2">
    <source>
        <dbReference type="Proteomes" id="UP000646738"/>
    </source>
</evidence>
<accession>A0ABQ3RP54</accession>
<dbReference type="Proteomes" id="UP000646738">
    <property type="component" value="Unassembled WGS sequence"/>
</dbReference>
<proteinExistence type="predicted"/>
<gene>
    <name evidence="1" type="ORF">Srubr_74030</name>
</gene>